<dbReference type="GO" id="GO:0005886">
    <property type="term" value="C:plasma membrane"/>
    <property type="evidence" value="ECO:0007669"/>
    <property type="project" value="UniProtKB-SubCell"/>
</dbReference>
<gene>
    <name evidence="19" type="ORF">WM40_09450</name>
</gene>
<dbReference type="CDD" id="cd00082">
    <property type="entry name" value="HisKA"/>
    <property type="match status" value="1"/>
</dbReference>
<evidence type="ECO:0000256" key="12">
    <source>
        <dbReference type="ARBA" id="ARBA00022989"/>
    </source>
</evidence>
<dbReference type="PANTHER" id="PTHR44936">
    <property type="entry name" value="SENSOR PROTEIN CREC"/>
    <property type="match status" value="1"/>
</dbReference>
<feature type="domain" description="HAMP" evidence="18">
    <location>
        <begin position="170"/>
        <end position="222"/>
    </location>
</feature>
<keyword evidence="12 16" id="KW-1133">Transmembrane helix</keyword>
<dbReference type="SMART" id="SM00387">
    <property type="entry name" value="HATPase_c"/>
    <property type="match status" value="1"/>
</dbReference>
<dbReference type="Proteomes" id="UP000033618">
    <property type="component" value="Unassembled WGS sequence"/>
</dbReference>
<evidence type="ECO:0000256" key="3">
    <source>
        <dbReference type="ARBA" id="ARBA00012438"/>
    </source>
</evidence>
<dbReference type="InterPro" id="IPR036890">
    <property type="entry name" value="HATPase_C_sf"/>
</dbReference>
<evidence type="ECO:0000259" key="17">
    <source>
        <dbReference type="PROSITE" id="PS50109"/>
    </source>
</evidence>
<keyword evidence="11" id="KW-0067">ATP-binding</keyword>
<evidence type="ECO:0000256" key="2">
    <source>
        <dbReference type="ARBA" id="ARBA00004429"/>
    </source>
</evidence>
<dbReference type="OrthoDB" id="9804645at2"/>
<keyword evidence="9" id="KW-0547">Nucleotide-binding</keyword>
<evidence type="ECO:0000256" key="15">
    <source>
        <dbReference type="SAM" id="MobiDB-lite"/>
    </source>
</evidence>
<feature type="transmembrane region" description="Helical" evidence="16">
    <location>
        <begin position="150"/>
        <end position="170"/>
    </location>
</feature>
<dbReference type="CDD" id="cd06225">
    <property type="entry name" value="HAMP"/>
    <property type="match status" value="1"/>
</dbReference>
<dbReference type="GO" id="GO:0000155">
    <property type="term" value="F:phosphorelay sensor kinase activity"/>
    <property type="evidence" value="ECO:0007669"/>
    <property type="project" value="InterPro"/>
</dbReference>
<comment type="caution">
    <text evidence="19">The sequence shown here is derived from an EMBL/GenBank/DDBJ whole genome shotgun (WGS) entry which is preliminary data.</text>
</comment>
<dbReference type="EC" id="2.7.13.3" evidence="3"/>
<dbReference type="Pfam" id="PF02518">
    <property type="entry name" value="HATPase_c"/>
    <property type="match status" value="1"/>
</dbReference>
<evidence type="ECO:0000256" key="5">
    <source>
        <dbReference type="ARBA" id="ARBA00022519"/>
    </source>
</evidence>
<evidence type="ECO:0000256" key="13">
    <source>
        <dbReference type="ARBA" id="ARBA00023012"/>
    </source>
</evidence>
<comment type="catalytic activity">
    <reaction evidence="1">
        <text>ATP + protein L-histidine = ADP + protein N-phospho-L-histidine.</text>
        <dbReference type="EC" id="2.7.13.3"/>
    </reaction>
</comment>
<dbReference type="Gene3D" id="3.30.565.10">
    <property type="entry name" value="Histidine kinase-like ATPase, C-terminal domain"/>
    <property type="match status" value="1"/>
</dbReference>
<dbReference type="STRING" id="28092.WM40_09450"/>
<keyword evidence="8 16" id="KW-0812">Transmembrane</keyword>
<feature type="transmembrane region" description="Helical" evidence="16">
    <location>
        <begin position="12"/>
        <end position="30"/>
    </location>
</feature>
<evidence type="ECO:0000256" key="11">
    <source>
        <dbReference type="ARBA" id="ARBA00022840"/>
    </source>
</evidence>
<dbReference type="InterPro" id="IPR036097">
    <property type="entry name" value="HisK_dim/P_sf"/>
</dbReference>
<dbReference type="InterPro" id="IPR050980">
    <property type="entry name" value="2C_sensor_his_kinase"/>
</dbReference>
<evidence type="ECO:0000256" key="4">
    <source>
        <dbReference type="ARBA" id="ARBA00022475"/>
    </source>
</evidence>
<dbReference type="SUPFAM" id="SSF55874">
    <property type="entry name" value="ATPase domain of HSP90 chaperone/DNA topoisomerase II/histidine kinase"/>
    <property type="match status" value="1"/>
</dbReference>
<dbReference type="PROSITE" id="PS50109">
    <property type="entry name" value="HIS_KIN"/>
    <property type="match status" value="1"/>
</dbReference>
<evidence type="ECO:0000256" key="14">
    <source>
        <dbReference type="ARBA" id="ARBA00023136"/>
    </source>
</evidence>
<name>A0A0F5K191_9BURK</name>
<accession>A0A0F5K191</accession>
<dbReference type="SMART" id="SM00388">
    <property type="entry name" value="HisKA"/>
    <property type="match status" value="1"/>
</dbReference>
<feature type="domain" description="Histidine kinase" evidence="17">
    <location>
        <begin position="230"/>
        <end position="463"/>
    </location>
</feature>
<evidence type="ECO:0000256" key="6">
    <source>
        <dbReference type="ARBA" id="ARBA00022553"/>
    </source>
</evidence>
<feature type="region of interest" description="Disordered" evidence="15">
    <location>
        <begin position="434"/>
        <end position="453"/>
    </location>
</feature>
<dbReference type="EMBL" id="LAQU01000007">
    <property type="protein sequence ID" value="KKB63868.1"/>
    <property type="molecule type" value="Genomic_DNA"/>
</dbReference>
<keyword evidence="6" id="KW-0597">Phosphoprotein</keyword>
<keyword evidence="4" id="KW-1003">Cell membrane</keyword>
<keyword evidence="5" id="KW-0997">Cell inner membrane</keyword>
<evidence type="ECO:0000256" key="9">
    <source>
        <dbReference type="ARBA" id="ARBA00022741"/>
    </source>
</evidence>
<evidence type="ECO:0000256" key="10">
    <source>
        <dbReference type="ARBA" id="ARBA00022777"/>
    </source>
</evidence>
<evidence type="ECO:0000256" key="8">
    <source>
        <dbReference type="ARBA" id="ARBA00022692"/>
    </source>
</evidence>
<dbReference type="InterPro" id="IPR003660">
    <property type="entry name" value="HAMP_dom"/>
</dbReference>
<comment type="subcellular location">
    <subcellularLocation>
        <location evidence="2">Cell inner membrane</location>
        <topology evidence="2">Multi-pass membrane protein</topology>
    </subcellularLocation>
</comment>
<proteinExistence type="predicted"/>
<dbReference type="RefSeq" id="WP_024902060.1">
    <property type="nucleotide sequence ID" value="NZ_CADFGU010000001.1"/>
</dbReference>
<evidence type="ECO:0000313" key="20">
    <source>
        <dbReference type="Proteomes" id="UP000033618"/>
    </source>
</evidence>
<dbReference type="GO" id="GO:0005524">
    <property type="term" value="F:ATP binding"/>
    <property type="evidence" value="ECO:0007669"/>
    <property type="project" value="UniProtKB-KW"/>
</dbReference>
<dbReference type="PROSITE" id="PS50885">
    <property type="entry name" value="HAMP"/>
    <property type="match status" value="1"/>
</dbReference>
<keyword evidence="14 16" id="KW-0472">Membrane</keyword>
<dbReference type="Pfam" id="PF00672">
    <property type="entry name" value="HAMP"/>
    <property type="match status" value="1"/>
</dbReference>
<evidence type="ECO:0000256" key="16">
    <source>
        <dbReference type="SAM" id="Phobius"/>
    </source>
</evidence>
<dbReference type="AlphaFoldDB" id="A0A0F5K191"/>
<dbReference type="InterPro" id="IPR005467">
    <property type="entry name" value="His_kinase_dom"/>
</dbReference>
<keyword evidence="10" id="KW-0418">Kinase</keyword>
<evidence type="ECO:0000256" key="1">
    <source>
        <dbReference type="ARBA" id="ARBA00000085"/>
    </source>
</evidence>
<protein>
    <recommendedName>
        <fullName evidence="3">histidine kinase</fullName>
        <ecNumber evidence="3">2.7.13.3</ecNumber>
    </recommendedName>
</protein>
<dbReference type="SMART" id="SM00304">
    <property type="entry name" value="HAMP"/>
    <property type="match status" value="1"/>
</dbReference>
<evidence type="ECO:0000259" key="18">
    <source>
        <dbReference type="PROSITE" id="PS50885"/>
    </source>
</evidence>
<keyword evidence="7" id="KW-0808">Transferase</keyword>
<evidence type="ECO:0000313" key="19">
    <source>
        <dbReference type="EMBL" id="KKB63868.1"/>
    </source>
</evidence>
<dbReference type="InterPro" id="IPR003661">
    <property type="entry name" value="HisK_dim/P_dom"/>
</dbReference>
<organism evidence="19 20">
    <name type="scientific">Robbsia andropogonis</name>
    <dbReference type="NCBI Taxonomy" id="28092"/>
    <lineage>
        <taxon>Bacteria</taxon>
        <taxon>Pseudomonadati</taxon>
        <taxon>Pseudomonadota</taxon>
        <taxon>Betaproteobacteria</taxon>
        <taxon>Burkholderiales</taxon>
        <taxon>Burkholderiaceae</taxon>
        <taxon>Robbsia</taxon>
    </lineage>
</organism>
<keyword evidence="20" id="KW-1185">Reference proteome</keyword>
<reference evidence="19 20" key="1">
    <citation type="submission" date="2015-03" db="EMBL/GenBank/DDBJ databases">
        <title>Draft Genome Sequence of Burkholderia andropogonis type strain ICMP2807, isolated from Sorghum bicolor.</title>
        <authorList>
            <person name="Lopes-Santos L."/>
            <person name="Castro D.B."/>
            <person name="Ottoboni L.M."/>
            <person name="Park D."/>
            <person name="Weirc B.S."/>
            <person name="Destefano S.A."/>
        </authorList>
    </citation>
    <scope>NUCLEOTIDE SEQUENCE [LARGE SCALE GENOMIC DNA]</scope>
    <source>
        <strain evidence="19 20">ICMP2807</strain>
    </source>
</reference>
<dbReference type="InterPro" id="IPR003594">
    <property type="entry name" value="HATPase_dom"/>
</dbReference>
<evidence type="ECO:0000256" key="7">
    <source>
        <dbReference type="ARBA" id="ARBA00022679"/>
    </source>
</evidence>
<keyword evidence="13" id="KW-0902">Two-component regulatory system</keyword>
<feature type="compositionally biased region" description="Low complexity" evidence="15">
    <location>
        <begin position="436"/>
        <end position="445"/>
    </location>
</feature>
<dbReference type="PANTHER" id="PTHR44936:SF5">
    <property type="entry name" value="SENSOR HISTIDINE KINASE ENVZ"/>
    <property type="match status" value="1"/>
</dbReference>
<sequence length="472" mass="51805">MRRTFDSLFVRLAVLVILALLCPHLAWYAVTRAERSALRSSYAVEEARFLIEAVEQHEARGSTEPLPWRLRTIPLNSPLVPPEGDDDDNTPVDHFRDQLLARLPSGTQVRISAPTLGKDAKLWVLSPGQPSWVVMSVRPPPPPRPNGDRLFIWLASSFSAAVLLALFAAWRLQDPIRKLAIAASRFGQGRDVAPLKEEGPAEFRVLTRRFNRMIADISQNETDRGIMLAGVAHDLKAPLARLRLRAEMVDNDKQRDGFVRDVDSLAHIVDQFLVFAHDGADQSAQHQVDEYCERFARNYQSAWPQRPPLKLVLQAGEGFQLSVATLDRLLTNLVDNAYNYGKPPVCITTGRCGTVPTHRYGDAERDTQWFIRVCDEGEGIPDAALGTASRPFVRLDPARGGTAHCGLGLAIVERLASRAGGICLLSNGLGATDGNAADPAGTDTNGGDDGKGLHVELRFPMQPNTDVPRSAA</sequence>
<dbReference type="PATRIC" id="fig|28092.6.peg.2221"/>
<dbReference type="SUPFAM" id="SSF47384">
    <property type="entry name" value="Homodimeric domain of signal transducing histidine kinase"/>
    <property type="match status" value="1"/>
</dbReference>
<dbReference type="Gene3D" id="1.10.287.130">
    <property type="match status" value="1"/>
</dbReference>